<gene>
    <name evidence="1" type="ORF">ESV24_11250</name>
</gene>
<organism evidence="1 2">
    <name type="scientific">Aequorivita lipolytica</name>
    <dbReference type="NCBI Taxonomy" id="153267"/>
    <lineage>
        <taxon>Bacteria</taxon>
        <taxon>Pseudomonadati</taxon>
        <taxon>Bacteroidota</taxon>
        <taxon>Flavobacteriia</taxon>
        <taxon>Flavobacteriales</taxon>
        <taxon>Flavobacteriaceae</taxon>
        <taxon>Aequorivita</taxon>
    </lineage>
</organism>
<reference evidence="1 2" key="1">
    <citation type="submission" date="2019-08" db="EMBL/GenBank/DDBJ databases">
        <title>Genome of Aequorivita lipolytica Y10-2 (type strain).</title>
        <authorList>
            <person name="Bowman J.P."/>
        </authorList>
    </citation>
    <scope>NUCLEOTIDE SEQUENCE [LARGE SCALE GENOMIC DNA]</scope>
    <source>
        <strain evidence="1 2">Y10-2</strain>
    </source>
</reference>
<name>A0A5C6YNY1_9FLAO</name>
<accession>A0A5C6YNY1</accession>
<evidence type="ECO:0000313" key="1">
    <source>
        <dbReference type="EMBL" id="TXD68731.1"/>
    </source>
</evidence>
<dbReference type="OrthoDB" id="1466769at2"/>
<dbReference type="RefSeq" id="WP_111816453.1">
    <property type="nucleotide sequence ID" value="NZ_CBCRZQ010000007.1"/>
</dbReference>
<keyword evidence="2" id="KW-1185">Reference proteome</keyword>
<dbReference type="InterPro" id="IPR015003">
    <property type="entry name" value="DUF1853"/>
</dbReference>
<sequence length="269" mass="31518">MNVQDLDILNSFIKAPDLKINSEKYPFENFTFLDEKLKENNFSFPSNSVLGMQAEACYEAYLKQSNNFELLAANLQIHGEKETLGELDYIVRNLKTDKVVHIELACKFYLYEENTSTSEEEKWIGPNRKDSLFDKLEKVKLKQFPLLKRSETIQKLKALGIPEPSSQELCLKAFLFLPKKMKAESFPKYIMDCIVGNYIKPEDFEQENPNASYAIPSKKEWILPMETIETWHSFSEVKKEIKTQLQNNKSPLIYKKTPQSLDRFFVVWW</sequence>
<dbReference type="EMBL" id="VORU01000009">
    <property type="protein sequence ID" value="TXD68731.1"/>
    <property type="molecule type" value="Genomic_DNA"/>
</dbReference>
<dbReference type="Proteomes" id="UP000321945">
    <property type="component" value="Unassembled WGS sequence"/>
</dbReference>
<dbReference type="AlphaFoldDB" id="A0A5C6YNY1"/>
<dbReference type="Pfam" id="PF08907">
    <property type="entry name" value="DUF1853"/>
    <property type="match status" value="1"/>
</dbReference>
<evidence type="ECO:0000313" key="2">
    <source>
        <dbReference type="Proteomes" id="UP000321945"/>
    </source>
</evidence>
<comment type="caution">
    <text evidence="1">The sequence shown here is derived from an EMBL/GenBank/DDBJ whole genome shotgun (WGS) entry which is preliminary data.</text>
</comment>
<proteinExistence type="predicted"/>
<protein>
    <submittedName>
        <fullName evidence="1">DUF1853 family protein</fullName>
    </submittedName>
</protein>